<feature type="chain" id="PRO_5045052703" evidence="3">
    <location>
        <begin position="28"/>
        <end position="519"/>
    </location>
</feature>
<evidence type="ECO:0000313" key="4">
    <source>
        <dbReference type="EMBL" id="MCU6700213.1"/>
    </source>
</evidence>
<feature type="compositionally biased region" description="Acidic residues" evidence="1">
    <location>
        <begin position="414"/>
        <end position="452"/>
    </location>
</feature>
<reference evidence="4 5" key="1">
    <citation type="journal article" date="2021" name="ISME Commun">
        <title>Automated analysis of genomic sequences facilitates high-throughput and comprehensive description of bacteria.</title>
        <authorList>
            <person name="Hitch T.C.A."/>
        </authorList>
    </citation>
    <scope>NUCLEOTIDE SEQUENCE [LARGE SCALE GENOMIC DNA]</scope>
    <source>
        <strain evidence="4 5">Sanger_02</strain>
    </source>
</reference>
<dbReference type="SUPFAM" id="SSF49384">
    <property type="entry name" value="Carbohydrate-binding domain"/>
    <property type="match status" value="1"/>
</dbReference>
<dbReference type="Proteomes" id="UP001207605">
    <property type="component" value="Unassembled WGS sequence"/>
</dbReference>
<keyword evidence="5" id="KW-1185">Reference proteome</keyword>
<dbReference type="InterPro" id="IPR008965">
    <property type="entry name" value="CBM2/CBM3_carb-bd_dom_sf"/>
</dbReference>
<dbReference type="CDD" id="cd08547">
    <property type="entry name" value="Type_II_cohesin"/>
    <property type="match status" value="1"/>
</dbReference>
<feature type="compositionally biased region" description="Acidic residues" evidence="1">
    <location>
        <begin position="460"/>
        <end position="472"/>
    </location>
</feature>
<evidence type="ECO:0000313" key="5">
    <source>
        <dbReference type="Proteomes" id="UP001207605"/>
    </source>
</evidence>
<keyword evidence="3" id="KW-0732">Signal</keyword>
<evidence type="ECO:0000256" key="2">
    <source>
        <dbReference type="SAM" id="Phobius"/>
    </source>
</evidence>
<accession>A0ABT2S6V4</accession>
<feature type="transmembrane region" description="Helical" evidence="2">
    <location>
        <begin position="339"/>
        <end position="359"/>
    </location>
</feature>
<proteinExistence type="predicted"/>
<feature type="compositionally biased region" description="Basic and acidic residues" evidence="1">
    <location>
        <begin position="503"/>
        <end position="519"/>
    </location>
</feature>
<dbReference type="Gene3D" id="2.60.40.680">
    <property type="match status" value="1"/>
</dbReference>
<keyword evidence="2" id="KW-1133">Transmembrane helix</keyword>
<organism evidence="4 5">
    <name type="scientific">Dorea ammoniilytica</name>
    <dbReference type="NCBI Taxonomy" id="2981788"/>
    <lineage>
        <taxon>Bacteria</taxon>
        <taxon>Bacillati</taxon>
        <taxon>Bacillota</taxon>
        <taxon>Clostridia</taxon>
        <taxon>Lachnospirales</taxon>
        <taxon>Lachnospiraceae</taxon>
        <taxon>Dorea</taxon>
    </lineage>
</organism>
<feature type="signal peptide" evidence="3">
    <location>
        <begin position="1"/>
        <end position="27"/>
    </location>
</feature>
<dbReference type="EMBL" id="JAOQJV010000009">
    <property type="protein sequence ID" value="MCU6700213.1"/>
    <property type="molecule type" value="Genomic_DNA"/>
</dbReference>
<feature type="compositionally biased region" description="Basic residues" evidence="1">
    <location>
        <begin position="390"/>
        <end position="409"/>
    </location>
</feature>
<comment type="caution">
    <text evidence="4">The sequence shown here is derived from an EMBL/GenBank/DDBJ whole genome shotgun (WGS) entry which is preliminary data.</text>
</comment>
<sequence length="519" mass="58259">MKKLKKLAALMLCTAMTFMMCGIVSSAASGQLRFSDPSTTVGATVEITAKLSADESLSEASATLTYDTTALKFISGENATASNGQIELEGSGSGNTEMSWTLKFQALSEGTTTVNISKVTASASSGDDVTVVEGSSTVTIGEGDPSLITDDEETTESSGNGGDIEIDGETYSVVTDIPEVLIPDGFVTADMPYNGNTYAATKQESGKMYAIYLKDANEEEDFWLYDPDKDKFSPFEQVSISSDRYIVLLSEDKTKDLPDTLQKTTMTVEGKEFPAWQNTDDSSYYVVYAVNSDGEEGFYQYDTVDETYQRYTPETKDKEEDTTKLGGLLNKLRTNLDKVILVAWGIFLVMLIILIILAIKLRHRNLELDDLYEEYDIDDEPEPVKESKKEKKARKKAEKEAKKSKKSKKKSEDDFYDFDDEDDEYDLDDDDEDEMYEDEDDYDEYDEYEEEPFKEYNPSDYEDDSDIDDLDEILNARVRVKKSAPRRTAQTSARPKSNQRRVGHSEADDTFKMDLIDLD</sequence>
<name>A0ABT2S6V4_9FIRM</name>
<feature type="region of interest" description="Disordered" evidence="1">
    <location>
        <begin position="380"/>
        <end position="519"/>
    </location>
</feature>
<keyword evidence="2" id="KW-0472">Membrane</keyword>
<protein>
    <submittedName>
        <fullName evidence="4">Cohesin domain-containing protein</fullName>
    </submittedName>
</protein>
<evidence type="ECO:0000256" key="1">
    <source>
        <dbReference type="SAM" id="MobiDB-lite"/>
    </source>
</evidence>
<gene>
    <name evidence="4" type="ORF">OCV65_08230</name>
</gene>
<keyword evidence="2" id="KW-0812">Transmembrane</keyword>
<dbReference type="RefSeq" id="WP_262581658.1">
    <property type="nucleotide sequence ID" value="NZ_JAOQJV010000009.1"/>
</dbReference>
<evidence type="ECO:0000256" key="3">
    <source>
        <dbReference type="SAM" id="SignalP"/>
    </source>
</evidence>